<dbReference type="PANTHER" id="PTHR34848">
    <property type="match status" value="1"/>
</dbReference>
<sequence length="344" mass="39960">MLTIIIGASGSGKSLFAEEYAKQVYEEKVEQGIEGSLFYIATMLPYGIETQKKIERHKIQREGKPFYVIEQYKDIEKSLACIRERKRIEEKKESTVLLDCLSNLVANELYDEERQEEEENTWANQVAKKIIDGIQKLEKQTGHCIIVTNDIFREGFGTWEGTKEYLSCLGKIHVALVHQAEVVYEVVAGIPICMKRNCSLEKKGEENKDMPKSIVVLGGAYQGKKDFVKKKWKIESDEKNHWDIIEHIEDWIKKDMIQYHQICRKEKKEMDQQALCEWIWRRVEENSVANRNTIYIINEIGAGIVPMEKEERLHREIVGRITCELAKKADEVYRIVAGCAIQIK</sequence>
<evidence type="ECO:0000313" key="18">
    <source>
        <dbReference type="EMBL" id="MBO8463730.1"/>
    </source>
</evidence>
<evidence type="ECO:0000256" key="12">
    <source>
        <dbReference type="ARBA" id="ARBA00022741"/>
    </source>
</evidence>
<keyword evidence="13 18" id="KW-0418">Kinase</keyword>
<evidence type="ECO:0000256" key="10">
    <source>
        <dbReference type="ARBA" id="ARBA00022573"/>
    </source>
</evidence>
<dbReference type="EC" id="2.7.7.62" evidence="9"/>
<evidence type="ECO:0000256" key="9">
    <source>
        <dbReference type="ARBA" id="ARBA00012523"/>
    </source>
</evidence>
<evidence type="ECO:0000256" key="3">
    <source>
        <dbReference type="ARBA" id="ARBA00001522"/>
    </source>
</evidence>
<evidence type="ECO:0000313" key="19">
    <source>
        <dbReference type="Proteomes" id="UP000823618"/>
    </source>
</evidence>
<dbReference type="GO" id="GO:0043752">
    <property type="term" value="F:adenosylcobinamide kinase activity"/>
    <property type="evidence" value="ECO:0007669"/>
    <property type="project" value="UniProtKB-EC"/>
</dbReference>
<dbReference type="SUPFAM" id="SSF52540">
    <property type="entry name" value="P-loop containing nucleoside triphosphate hydrolases"/>
    <property type="match status" value="2"/>
</dbReference>
<reference evidence="18" key="1">
    <citation type="submission" date="2020-10" db="EMBL/GenBank/DDBJ databases">
        <authorList>
            <person name="Gilroy R."/>
        </authorList>
    </citation>
    <scope>NUCLEOTIDE SEQUENCE</scope>
    <source>
        <strain evidence="18">E3-2379</strain>
    </source>
</reference>
<comment type="function">
    <text evidence="4">Catalyzes ATP-dependent phosphorylation of adenosylcobinamide and addition of GMP to adenosylcobinamide phosphate.</text>
</comment>
<dbReference type="Proteomes" id="UP000823618">
    <property type="component" value="Unassembled WGS sequence"/>
</dbReference>
<dbReference type="GO" id="GO:0005524">
    <property type="term" value="F:ATP binding"/>
    <property type="evidence" value="ECO:0007669"/>
    <property type="project" value="UniProtKB-KW"/>
</dbReference>
<name>A0A9D9N8B4_9FIRM</name>
<gene>
    <name evidence="18" type="ORF">IAC13_07360</name>
</gene>
<evidence type="ECO:0000256" key="2">
    <source>
        <dbReference type="ARBA" id="ARBA00000711"/>
    </source>
</evidence>
<evidence type="ECO:0000256" key="8">
    <source>
        <dbReference type="ARBA" id="ARBA00012016"/>
    </source>
</evidence>
<proteinExistence type="inferred from homology"/>
<comment type="catalytic activity">
    <reaction evidence="1">
        <text>adenosylcob(III)inamide + ATP = adenosylcob(III)inamide phosphate + ADP + H(+)</text>
        <dbReference type="Rhea" id="RHEA:15769"/>
        <dbReference type="ChEBI" id="CHEBI:2480"/>
        <dbReference type="ChEBI" id="CHEBI:15378"/>
        <dbReference type="ChEBI" id="CHEBI:30616"/>
        <dbReference type="ChEBI" id="CHEBI:58502"/>
        <dbReference type="ChEBI" id="CHEBI:456216"/>
        <dbReference type="EC" id="2.7.1.156"/>
    </reaction>
</comment>
<keyword evidence="11" id="KW-0808">Transferase</keyword>
<reference evidence="18" key="2">
    <citation type="journal article" date="2021" name="PeerJ">
        <title>Extensive microbial diversity within the chicken gut microbiome revealed by metagenomics and culture.</title>
        <authorList>
            <person name="Gilroy R."/>
            <person name="Ravi A."/>
            <person name="Getino M."/>
            <person name="Pursley I."/>
            <person name="Horton D.L."/>
            <person name="Alikhan N.F."/>
            <person name="Baker D."/>
            <person name="Gharbi K."/>
            <person name="Hall N."/>
            <person name="Watson M."/>
            <person name="Adriaenssens E.M."/>
            <person name="Foster-Nyarko E."/>
            <person name="Jarju S."/>
            <person name="Secka A."/>
            <person name="Antonio M."/>
            <person name="Oren A."/>
            <person name="Chaudhuri R.R."/>
            <person name="La Ragione R."/>
            <person name="Hildebrand F."/>
            <person name="Pallen M.J."/>
        </authorList>
    </citation>
    <scope>NUCLEOTIDE SEQUENCE</scope>
    <source>
        <strain evidence="18">E3-2379</strain>
    </source>
</reference>
<dbReference type="GO" id="GO:0008820">
    <property type="term" value="F:cobinamide phosphate guanylyltransferase activity"/>
    <property type="evidence" value="ECO:0007669"/>
    <property type="project" value="UniProtKB-EC"/>
</dbReference>
<keyword evidence="18" id="KW-0548">Nucleotidyltransferase</keyword>
<comment type="catalytic activity">
    <reaction evidence="2">
        <text>adenosylcob(III)inamide phosphate + GTP + H(+) = adenosylcob(III)inamide-GDP + diphosphate</text>
        <dbReference type="Rhea" id="RHEA:22712"/>
        <dbReference type="ChEBI" id="CHEBI:15378"/>
        <dbReference type="ChEBI" id="CHEBI:33019"/>
        <dbReference type="ChEBI" id="CHEBI:37565"/>
        <dbReference type="ChEBI" id="CHEBI:58502"/>
        <dbReference type="ChEBI" id="CHEBI:60487"/>
        <dbReference type="EC" id="2.7.7.62"/>
    </reaction>
</comment>
<protein>
    <recommendedName>
        <fullName evidence="16">Adenosylcobinamide kinase</fullName>
        <ecNumber evidence="8">2.7.1.156</ecNumber>
        <ecNumber evidence="9">2.7.7.62</ecNumber>
    </recommendedName>
    <alternativeName>
        <fullName evidence="17">Adenosylcobinamide-phosphate guanylyltransferase</fullName>
    </alternativeName>
</protein>
<evidence type="ECO:0000256" key="7">
    <source>
        <dbReference type="ARBA" id="ARBA00007490"/>
    </source>
</evidence>
<keyword evidence="10" id="KW-0169">Cobalamin biosynthesis</keyword>
<comment type="similarity">
    <text evidence="7">Belongs to the CobU/CobP family.</text>
</comment>
<dbReference type="Gene3D" id="3.40.50.300">
    <property type="entry name" value="P-loop containing nucleotide triphosphate hydrolases"/>
    <property type="match status" value="2"/>
</dbReference>
<dbReference type="InterPro" id="IPR027417">
    <property type="entry name" value="P-loop_NTPase"/>
</dbReference>
<comment type="pathway">
    <text evidence="6">Cofactor biosynthesis; adenosylcobalamin biosynthesis; adenosylcobalamin from cob(II)yrinate a,c-diamide: step 5/7.</text>
</comment>
<evidence type="ECO:0000256" key="14">
    <source>
        <dbReference type="ARBA" id="ARBA00022840"/>
    </source>
</evidence>
<evidence type="ECO:0000256" key="15">
    <source>
        <dbReference type="ARBA" id="ARBA00023134"/>
    </source>
</evidence>
<keyword evidence="14" id="KW-0067">ATP-binding</keyword>
<evidence type="ECO:0000256" key="16">
    <source>
        <dbReference type="ARBA" id="ARBA00029570"/>
    </source>
</evidence>
<evidence type="ECO:0000256" key="1">
    <source>
        <dbReference type="ARBA" id="ARBA00000312"/>
    </source>
</evidence>
<evidence type="ECO:0000256" key="17">
    <source>
        <dbReference type="ARBA" id="ARBA00030571"/>
    </source>
</evidence>
<organism evidence="18 19">
    <name type="scientific">Candidatus Scybalomonas excrementavium</name>
    <dbReference type="NCBI Taxonomy" id="2840943"/>
    <lineage>
        <taxon>Bacteria</taxon>
        <taxon>Bacillati</taxon>
        <taxon>Bacillota</taxon>
        <taxon>Clostridia</taxon>
        <taxon>Lachnospirales</taxon>
        <taxon>Lachnospiraceae</taxon>
        <taxon>Lachnospiraceae incertae sedis</taxon>
        <taxon>Candidatus Scybalomonas</taxon>
    </lineage>
</organism>
<comment type="pathway">
    <text evidence="5">Cofactor biosynthesis; adenosylcobalamin biosynthesis; adenosylcobalamin from cob(II)yrinate a,c-diamide: step 6/7.</text>
</comment>
<dbReference type="AlphaFoldDB" id="A0A9D9N8B4"/>
<dbReference type="EMBL" id="JADIML010000201">
    <property type="protein sequence ID" value="MBO8463730.1"/>
    <property type="molecule type" value="Genomic_DNA"/>
</dbReference>
<dbReference type="GO" id="GO:0009236">
    <property type="term" value="P:cobalamin biosynthetic process"/>
    <property type="evidence" value="ECO:0007669"/>
    <property type="project" value="UniProtKB-KW"/>
</dbReference>
<evidence type="ECO:0000256" key="13">
    <source>
        <dbReference type="ARBA" id="ARBA00022777"/>
    </source>
</evidence>
<dbReference type="Pfam" id="PF02283">
    <property type="entry name" value="CobU"/>
    <property type="match status" value="2"/>
</dbReference>
<accession>A0A9D9N8B4</accession>
<evidence type="ECO:0000256" key="6">
    <source>
        <dbReference type="ARBA" id="ARBA00005159"/>
    </source>
</evidence>
<keyword evidence="15" id="KW-0342">GTP-binding</keyword>
<dbReference type="InterPro" id="IPR003203">
    <property type="entry name" value="CobU/CobP"/>
</dbReference>
<keyword evidence="12" id="KW-0547">Nucleotide-binding</keyword>
<dbReference type="EC" id="2.7.1.156" evidence="8"/>
<evidence type="ECO:0000256" key="5">
    <source>
        <dbReference type="ARBA" id="ARBA00004692"/>
    </source>
</evidence>
<dbReference type="GO" id="GO:0005525">
    <property type="term" value="F:GTP binding"/>
    <property type="evidence" value="ECO:0007669"/>
    <property type="project" value="UniProtKB-KW"/>
</dbReference>
<dbReference type="PANTHER" id="PTHR34848:SF1">
    <property type="entry name" value="BIFUNCTIONAL ADENOSYLCOBALAMIN BIOSYNTHESIS PROTEIN COBU"/>
    <property type="match status" value="1"/>
</dbReference>
<evidence type="ECO:0000256" key="4">
    <source>
        <dbReference type="ARBA" id="ARBA00003889"/>
    </source>
</evidence>
<comment type="catalytic activity">
    <reaction evidence="3">
        <text>adenosylcob(III)inamide + GTP = adenosylcob(III)inamide phosphate + GDP + H(+)</text>
        <dbReference type="Rhea" id="RHEA:15765"/>
        <dbReference type="ChEBI" id="CHEBI:2480"/>
        <dbReference type="ChEBI" id="CHEBI:15378"/>
        <dbReference type="ChEBI" id="CHEBI:37565"/>
        <dbReference type="ChEBI" id="CHEBI:58189"/>
        <dbReference type="ChEBI" id="CHEBI:58502"/>
        <dbReference type="EC" id="2.7.1.156"/>
    </reaction>
</comment>
<comment type="caution">
    <text evidence="18">The sequence shown here is derived from an EMBL/GenBank/DDBJ whole genome shotgun (WGS) entry which is preliminary data.</text>
</comment>
<evidence type="ECO:0000256" key="11">
    <source>
        <dbReference type="ARBA" id="ARBA00022679"/>
    </source>
</evidence>